<proteinExistence type="predicted"/>
<organism evidence="2 3">
    <name type="scientific">Candidatus Protochlamydia amoebophila</name>
    <dbReference type="NCBI Taxonomy" id="362787"/>
    <lineage>
        <taxon>Bacteria</taxon>
        <taxon>Pseudomonadati</taxon>
        <taxon>Chlamydiota</taxon>
        <taxon>Chlamydiia</taxon>
        <taxon>Parachlamydiales</taxon>
        <taxon>Parachlamydiaceae</taxon>
        <taxon>Candidatus Protochlamydia</taxon>
    </lineage>
</organism>
<protein>
    <recommendedName>
        <fullName evidence="4">DUF3987 domain-containing protein</fullName>
    </recommendedName>
</protein>
<dbReference type="Proteomes" id="UP000031465">
    <property type="component" value="Unassembled WGS sequence"/>
</dbReference>
<comment type="caution">
    <text evidence="2">The sequence shown here is derived from an EMBL/GenBank/DDBJ whole genome shotgun (WGS) entry which is preliminary data.</text>
</comment>
<dbReference type="AlphaFoldDB" id="A0A0C1JRZ2"/>
<evidence type="ECO:0000313" key="3">
    <source>
        <dbReference type="Proteomes" id="UP000031465"/>
    </source>
</evidence>
<dbReference type="Pfam" id="PF13148">
    <property type="entry name" value="DUF3987"/>
    <property type="match status" value="1"/>
</dbReference>
<feature type="coiled-coil region" evidence="1">
    <location>
        <begin position="67"/>
        <end position="94"/>
    </location>
</feature>
<dbReference type="PATRIC" id="fig|362787.3.peg.576"/>
<evidence type="ECO:0000313" key="2">
    <source>
        <dbReference type="EMBL" id="KIC73241.1"/>
    </source>
</evidence>
<gene>
    <name evidence="2" type="ORF">DB44_BI00070</name>
</gene>
<keyword evidence="1" id="KW-0175">Coiled coil</keyword>
<sequence length="218" mass="24771">MVLGIIWSRTSTNLTRQLFFMRTVVKPINLTLSALRNLLNLEKACVQGRLIESFKRITLMDNTSKNFGKQENEYIDSEIRAAELERQCKEQTNQKTSVAYAPLPLQRSSFPAKPYPFDALGPIAGAAARRIHEVVQAPDATCGQSFLRVLSLCWQGFVDVKIDGRRYPTSLFLLTVSDSGERKSATDKIALKPINDWQKLLVDQHKKQLIDYKNKLEI</sequence>
<evidence type="ECO:0000256" key="1">
    <source>
        <dbReference type="SAM" id="Coils"/>
    </source>
</evidence>
<dbReference type="EMBL" id="JSAN01000032">
    <property type="protein sequence ID" value="KIC73241.1"/>
    <property type="molecule type" value="Genomic_DNA"/>
</dbReference>
<reference evidence="2 3" key="1">
    <citation type="journal article" date="2014" name="Mol. Biol. Evol.">
        <title>Massive expansion of Ubiquitination-related gene families within the Chlamydiae.</title>
        <authorList>
            <person name="Domman D."/>
            <person name="Collingro A."/>
            <person name="Lagkouvardos I."/>
            <person name="Gehre L."/>
            <person name="Weinmaier T."/>
            <person name="Rattei T."/>
            <person name="Subtil A."/>
            <person name="Horn M."/>
        </authorList>
    </citation>
    <scope>NUCLEOTIDE SEQUENCE [LARGE SCALE GENOMIC DNA]</scope>
    <source>
        <strain evidence="2 3">EI2</strain>
    </source>
</reference>
<dbReference type="InterPro" id="IPR025048">
    <property type="entry name" value="DUF3987"/>
</dbReference>
<accession>A0A0C1JRZ2</accession>
<evidence type="ECO:0008006" key="4">
    <source>
        <dbReference type="Google" id="ProtNLM"/>
    </source>
</evidence>
<name>A0A0C1JRZ2_9BACT</name>